<dbReference type="Pfam" id="PF19674">
    <property type="entry name" value="DUF6177"/>
    <property type="match status" value="1"/>
</dbReference>
<protein>
    <submittedName>
        <fullName evidence="1">Uncharacterized protein</fullName>
    </submittedName>
</protein>
<evidence type="ECO:0000313" key="2">
    <source>
        <dbReference type="Proteomes" id="UP000634229"/>
    </source>
</evidence>
<accession>A0ABS1NP96</accession>
<evidence type="ECO:0000313" key="1">
    <source>
        <dbReference type="EMBL" id="MBL1101903.1"/>
    </source>
</evidence>
<dbReference type="EMBL" id="JAERRF010000034">
    <property type="protein sequence ID" value="MBL1101903.1"/>
    <property type="molecule type" value="Genomic_DNA"/>
</dbReference>
<comment type="caution">
    <text evidence="1">The sequence shown here is derived from an EMBL/GenBank/DDBJ whole genome shotgun (WGS) entry which is preliminary data.</text>
</comment>
<proteinExistence type="predicted"/>
<keyword evidence="2" id="KW-1185">Reference proteome</keyword>
<organism evidence="1 2">
    <name type="scientific">Streptomyces coffeae</name>
    <dbReference type="NCBI Taxonomy" id="621382"/>
    <lineage>
        <taxon>Bacteria</taxon>
        <taxon>Bacillati</taxon>
        <taxon>Actinomycetota</taxon>
        <taxon>Actinomycetes</taxon>
        <taxon>Kitasatosporales</taxon>
        <taxon>Streptomycetaceae</taxon>
        <taxon>Streptomyces</taxon>
    </lineage>
</organism>
<sequence>MTKDLIALTEKMPDPMAILMGLYAGGPDLGLQSDHEGAVIRLTTSEARPLMTIEAPIFIQVEGEVARLLGTDTPVPEGPVWWTEARASPAIPEAERLAASFAGRLNALCGGITWPPDTATLDPVELTGDTTALRTPDDDLPAVDVLTEKAAVVLTERPRVALTIWLADILRSCIATDRALQIVTPPTSRLTLPLRTALVGHPNRWVVQDDGCGYYDGLSGAVLRWQDGAFTPVHAEDGATPAAKPFTDARPTGERQLICTFRTRYTPDRDLTLGTALETAWKILTGKPPAGWSTAEPINNPWSSRQLTELARDRAPQPTWLTAVGHPDRPAMATIHITRTTAGVEEDITLTVGYGPDETLPLDDLENLATTLTLEHSAATLLACLRPARHDLTTSPHLEAPATPVAFSLGPHETAKIGLSHAMHPPLDLRPRQLGTARRSAVHYPLGDGSDVAAWATFQQLVRHLKTPSAEGRR</sequence>
<gene>
    <name evidence="1" type="ORF">JK363_35780</name>
</gene>
<name>A0ABS1NP96_9ACTN</name>
<reference evidence="1 2" key="1">
    <citation type="submission" date="2021-01" db="EMBL/GenBank/DDBJ databases">
        <title>WGS of actinomycetes isolated from Thailand.</title>
        <authorList>
            <person name="Thawai C."/>
        </authorList>
    </citation>
    <scope>NUCLEOTIDE SEQUENCE [LARGE SCALE GENOMIC DNA]</scope>
    <source>
        <strain evidence="1 2">CA1R205</strain>
    </source>
</reference>
<dbReference type="Proteomes" id="UP000634229">
    <property type="component" value="Unassembled WGS sequence"/>
</dbReference>
<dbReference type="InterPro" id="IPR046175">
    <property type="entry name" value="DUF6177"/>
</dbReference>
<dbReference type="RefSeq" id="WP_201881845.1">
    <property type="nucleotide sequence ID" value="NZ_JAERRF010000034.1"/>
</dbReference>